<evidence type="ECO:0000313" key="2">
    <source>
        <dbReference type="EMBL" id="PWW28909.1"/>
    </source>
</evidence>
<dbReference type="Gene3D" id="3.20.80.10">
    <property type="entry name" value="Regulatory factor, effector binding domain"/>
    <property type="match status" value="1"/>
</dbReference>
<dbReference type="Pfam" id="PF06445">
    <property type="entry name" value="GyrI-like"/>
    <property type="match status" value="1"/>
</dbReference>
<feature type="domain" description="AraC effector-binding" evidence="1">
    <location>
        <begin position="1"/>
        <end position="156"/>
    </location>
</feature>
<dbReference type="PANTHER" id="PTHR40055">
    <property type="entry name" value="TRANSCRIPTIONAL REGULATOR YGIV-RELATED"/>
    <property type="match status" value="1"/>
</dbReference>
<dbReference type="PANTHER" id="PTHR40055:SF1">
    <property type="entry name" value="TRANSCRIPTIONAL REGULATOR YGIV-RELATED"/>
    <property type="match status" value="1"/>
</dbReference>
<dbReference type="OrthoDB" id="5337216at2"/>
<dbReference type="InterPro" id="IPR010499">
    <property type="entry name" value="AraC_E-bd"/>
</dbReference>
<comment type="caution">
    <text evidence="2">The sequence shown here is derived from an EMBL/GenBank/DDBJ whole genome shotgun (WGS) entry which is preliminary data.</text>
</comment>
<sequence>MNIIIKELPETEVAFIRRSGSYYEPQEHWGMLINWAISNGLYPPQQSFIGISLDNPDLVKSKDCRHDACVTIPSGFDKEKHKDVKFKKLDGGLYAFYHFYNTPEKLNFAYKYMFGEWLPNSNYEADYDRFNLEYNMNNPSEDPEGKCKVDLLVPIKKENLENLRLQSRMCC</sequence>
<dbReference type="InterPro" id="IPR011256">
    <property type="entry name" value="Reg_factor_effector_dom_sf"/>
</dbReference>
<dbReference type="SUPFAM" id="SSF55136">
    <property type="entry name" value="Probable bacterial effector-binding domain"/>
    <property type="match status" value="1"/>
</dbReference>
<dbReference type="InterPro" id="IPR029442">
    <property type="entry name" value="GyrI-like"/>
</dbReference>
<reference evidence="2 3" key="1">
    <citation type="submission" date="2018-05" db="EMBL/GenBank/DDBJ databases">
        <title>Freshwater and sediment microbial communities from various areas in North America, analyzing microbe dynamics in response to fracking.</title>
        <authorList>
            <person name="Lamendella R."/>
        </authorList>
    </citation>
    <scope>NUCLEOTIDE SEQUENCE [LARGE SCALE GENOMIC DNA]</scope>
    <source>
        <strain evidence="2 3">15_TX</strain>
    </source>
</reference>
<gene>
    <name evidence="2" type="ORF">DFO73_105146</name>
</gene>
<dbReference type="Proteomes" id="UP000247150">
    <property type="component" value="Unassembled WGS sequence"/>
</dbReference>
<evidence type="ECO:0000313" key="3">
    <source>
        <dbReference type="Proteomes" id="UP000247150"/>
    </source>
</evidence>
<protein>
    <submittedName>
        <fullName evidence="2">AraC family transcriptional regulator</fullName>
    </submittedName>
</protein>
<evidence type="ECO:0000259" key="1">
    <source>
        <dbReference type="SMART" id="SM00871"/>
    </source>
</evidence>
<dbReference type="AlphaFoldDB" id="A0A2V2ZY52"/>
<dbReference type="InterPro" id="IPR050908">
    <property type="entry name" value="SmbC-like"/>
</dbReference>
<accession>A0A2V2ZY52</accession>
<proteinExistence type="predicted"/>
<name>A0A2V2ZY52_9BACI</name>
<organism evidence="2 3">
    <name type="scientific">Cytobacillus oceanisediminis</name>
    <dbReference type="NCBI Taxonomy" id="665099"/>
    <lineage>
        <taxon>Bacteria</taxon>
        <taxon>Bacillati</taxon>
        <taxon>Bacillota</taxon>
        <taxon>Bacilli</taxon>
        <taxon>Bacillales</taxon>
        <taxon>Bacillaceae</taxon>
        <taxon>Cytobacillus</taxon>
    </lineage>
</organism>
<dbReference type="EMBL" id="QGTW01000005">
    <property type="protein sequence ID" value="PWW28909.1"/>
    <property type="molecule type" value="Genomic_DNA"/>
</dbReference>
<dbReference type="SMART" id="SM00871">
    <property type="entry name" value="AraC_E_bind"/>
    <property type="match status" value="1"/>
</dbReference>
<dbReference type="RefSeq" id="WP_110064943.1">
    <property type="nucleotide sequence ID" value="NZ_QGTW01000005.1"/>
</dbReference>